<evidence type="ECO:0008006" key="6">
    <source>
        <dbReference type="Google" id="ProtNLM"/>
    </source>
</evidence>
<dbReference type="NCBIfam" id="TIGR00229">
    <property type="entry name" value="sensory_box"/>
    <property type="match status" value="2"/>
</dbReference>
<dbReference type="KEGG" id="bon:A361_20610"/>
<dbReference type="InterPro" id="IPR050469">
    <property type="entry name" value="Diguanylate_Cyclase"/>
</dbReference>
<dbReference type="AlphaFoldDB" id="A0A161J5Z8"/>
<sequence length="445" mass="50597">MNAIISFGFTLLDSESRFKTITQSTQDAIILADQHMRIISWNKGAKTIFGYTKEEAIGQDVNFIVPDHFKEAHNRGVKRFLQGEESKVIGNTLELKGVNRNGTEFPIELTLNKWKTGGVYFFSSIIRDITSRKNAQASLLESEERYRKLIELSPDSICVYQGGKLIFANDEAATQIGVQTKDLIGTDSFQFLAPEHHERIKELIRKLNNEKDSFSNEEIAILRVDGKKHYYDVSASLVHFNSKPAIMTTFRDISERKAAKQQLQEANQLLKKLSNLDGLTSIPNRRFFDEKLDNLWKESIESHQPLSLIFCDIDFFKEYNDTYGHLEGDECLKIVAKTLLEAINDTDYNVARYGGEEFVLLLCNSNTQKAKEVALDVMNKIHSMQIPHSSSKIKDIVTLSMGIATMRPKKNISQSELIDRADKALYIAKTGGRDRYSTFNSNANR</sequence>
<dbReference type="Pfam" id="PF00990">
    <property type="entry name" value="GGDEF"/>
    <property type="match status" value="1"/>
</dbReference>
<evidence type="ECO:0000259" key="1">
    <source>
        <dbReference type="PROSITE" id="PS50112"/>
    </source>
</evidence>
<dbReference type="GO" id="GO:0043709">
    <property type="term" value="P:cell adhesion involved in single-species biofilm formation"/>
    <property type="evidence" value="ECO:0007669"/>
    <property type="project" value="TreeGrafter"/>
</dbReference>
<dbReference type="CDD" id="cd00130">
    <property type="entry name" value="PAS"/>
    <property type="match status" value="2"/>
</dbReference>
<proteinExistence type="predicted"/>
<feature type="domain" description="GGDEF" evidence="3">
    <location>
        <begin position="304"/>
        <end position="441"/>
    </location>
</feature>
<dbReference type="Pfam" id="PF13426">
    <property type="entry name" value="PAS_9"/>
    <property type="match status" value="2"/>
</dbReference>
<feature type="domain" description="PAC" evidence="2">
    <location>
        <begin position="215"/>
        <end position="265"/>
    </location>
</feature>
<dbReference type="GO" id="GO:0052621">
    <property type="term" value="F:diguanylate cyclase activity"/>
    <property type="evidence" value="ECO:0007669"/>
    <property type="project" value="TreeGrafter"/>
</dbReference>
<dbReference type="RefSeq" id="WP_019380128.1">
    <property type="nucleotide sequence ID" value="NZ_CP015506.1"/>
</dbReference>
<dbReference type="NCBIfam" id="TIGR00254">
    <property type="entry name" value="GGDEF"/>
    <property type="match status" value="1"/>
</dbReference>
<evidence type="ECO:0000259" key="3">
    <source>
        <dbReference type="PROSITE" id="PS50887"/>
    </source>
</evidence>
<accession>A0A161J5Z8</accession>
<dbReference type="InterPro" id="IPR001610">
    <property type="entry name" value="PAC"/>
</dbReference>
<dbReference type="InterPro" id="IPR035965">
    <property type="entry name" value="PAS-like_dom_sf"/>
</dbReference>
<name>A0A161J5Z8_9BACI</name>
<dbReference type="PROSITE" id="PS50887">
    <property type="entry name" value="GGDEF"/>
    <property type="match status" value="1"/>
</dbReference>
<dbReference type="CDD" id="cd01949">
    <property type="entry name" value="GGDEF"/>
    <property type="match status" value="1"/>
</dbReference>
<dbReference type="PROSITE" id="PS50112">
    <property type="entry name" value="PAS"/>
    <property type="match status" value="2"/>
</dbReference>
<dbReference type="eggNOG" id="COG3706">
    <property type="taxonomic scope" value="Bacteria"/>
</dbReference>
<reference evidence="4 5" key="1">
    <citation type="submission" date="2016-04" db="EMBL/GenBank/DDBJ databases">
        <title>Complete genome sequence of Bacillus oceanisediminis strain 2691.</title>
        <authorList>
            <person name="Jeong H."/>
            <person name="Kim H.J."/>
            <person name="Lee D.-W."/>
        </authorList>
    </citation>
    <scope>NUCLEOTIDE SEQUENCE [LARGE SCALE GENOMIC DNA]</scope>
    <source>
        <strain evidence="4 5">2691</strain>
    </source>
</reference>
<feature type="domain" description="PAC" evidence="2">
    <location>
        <begin position="91"/>
        <end position="141"/>
    </location>
</feature>
<gene>
    <name evidence="4" type="ORF">A361_20610</name>
</gene>
<feature type="domain" description="PAS" evidence="1">
    <location>
        <begin position="142"/>
        <end position="211"/>
    </location>
</feature>
<dbReference type="SUPFAM" id="SSF55073">
    <property type="entry name" value="Nucleotide cyclase"/>
    <property type="match status" value="1"/>
</dbReference>
<protein>
    <recommendedName>
        <fullName evidence="6">Diguanylate cyclase</fullName>
    </recommendedName>
</protein>
<dbReference type="SMART" id="SM00267">
    <property type="entry name" value="GGDEF"/>
    <property type="match status" value="1"/>
</dbReference>
<dbReference type="SMART" id="SM00086">
    <property type="entry name" value="PAC"/>
    <property type="match status" value="2"/>
</dbReference>
<dbReference type="SUPFAM" id="SSF55785">
    <property type="entry name" value="PYP-like sensor domain (PAS domain)"/>
    <property type="match status" value="2"/>
</dbReference>
<evidence type="ECO:0000259" key="2">
    <source>
        <dbReference type="PROSITE" id="PS50113"/>
    </source>
</evidence>
<dbReference type="InterPro" id="IPR000700">
    <property type="entry name" value="PAS-assoc_C"/>
</dbReference>
<dbReference type="FunFam" id="3.30.70.270:FF:000001">
    <property type="entry name" value="Diguanylate cyclase domain protein"/>
    <property type="match status" value="1"/>
</dbReference>
<dbReference type="GO" id="GO:0005886">
    <property type="term" value="C:plasma membrane"/>
    <property type="evidence" value="ECO:0007669"/>
    <property type="project" value="TreeGrafter"/>
</dbReference>
<dbReference type="Gene3D" id="3.30.450.20">
    <property type="entry name" value="PAS domain"/>
    <property type="match status" value="2"/>
</dbReference>
<dbReference type="InterPro" id="IPR000014">
    <property type="entry name" value="PAS"/>
</dbReference>
<organism evidence="4 5">
    <name type="scientific">Cytobacillus oceanisediminis 2691</name>
    <dbReference type="NCBI Taxonomy" id="1196031"/>
    <lineage>
        <taxon>Bacteria</taxon>
        <taxon>Bacillati</taxon>
        <taxon>Bacillota</taxon>
        <taxon>Bacilli</taxon>
        <taxon>Bacillales</taxon>
        <taxon>Bacillaceae</taxon>
        <taxon>Cytobacillus</taxon>
    </lineage>
</organism>
<evidence type="ECO:0000313" key="4">
    <source>
        <dbReference type="EMBL" id="AND41461.1"/>
    </source>
</evidence>
<dbReference type="InterPro" id="IPR029787">
    <property type="entry name" value="Nucleotide_cyclase"/>
</dbReference>
<dbReference type="SMART" id="SM00091">
    <property type="entry name" value="PAS"/>
    <property type="match status" value="2"/>
</dbReference>
<dbReference type="PANTHER" id="PTHR45138:SF9">
    <property type="entry name" value="DIGUANYLATE CYCLASE DGCM-RELATED"/>
    <property type="match status" value="1"/>
</dbReference>
<dbReference type="STRING" id="1196031.A361_20610"/>
<dbReference type="InterPro" id="IPR043128">
    <property type="entry name" value="Rev_trsase/Diguanyl_cyclase"/>
</dbReference>
<dbReference type="Proteomes" id="UP000077856">
    <property type="component" value="Chromosome"/>
</dbReference>
<dbReference type="PANTHER" id="PTHR45138">
    <property type="entry name" value="REGULATORY COMPONENTS OF SENSORY TRANSDUCTION SYSTEM"/>
    <property type="match status" value="1"/>
</dbReference>
<dbReference type="Gene3D" id="3.30.70.270">
    <property type="match status" value="1"/>
</dbReference>
<dbReference type="PROSITE" id="PS50113">
    <property type="entry name" value="PAC"/>
    <property type="match status" value="2"/>
</dbReference>
<dbReference type="EMBL" id="CP015506">
    <property type="protein sequence ID" value="AND41461.1"/>
    <property type="molecule type" value="Genomic_DNA"/>
</dbReference>
<dbReference type="InterPro" id="IPR000160">
    <property type="entry name" value="GGDEF_dom"/>
</dbReference>
<evidence type="ECO:0000313" key="5">
    <source>
        <dbReference type="Proteomes" id="UP000077856"/>
    </source>
</evidence>
<dbReference type="GO" id="GO:1902201">
    <property type="term" value="P:negative regulation of bacterial-type flagellum-dependent cell motility"/>
    <property type="evidence" value="ECO:0007669"/>
    <property type="project" value="TreeGrafter"/>
</dbReference>
<feature type="domain" description="PAS" evidence="1">
    <location>
        <begin position="14"/>
        <end position="84"/>
    </location>
</feature>